<feature type="domain" description="GH16" evidence="2">
    <location>
        <begin position="21"/>
        <end position="290"/>
    </location>
</feature>
<dbReference type="InterPro" id="IPR050546">
    <property type="entry name" value="Glycosyl_Hydrlase_16"/>
</dbReference>
<dbReference type="PANTHER" id="PTHR10963:SF55">
    <property type="entry name" value="GLYCOSIDE HYDROLASE FAMILY 16 PROTEIN"/>
    <property type="match status" value="1"/>
</dbReference>
<dbReference type="CDD" id="cd08023">
    <property type="entry name" value="GH16_laminarinase_like"/>
    <property type="match status" value="1"/>
</dbReference>
<dbReference type="SUPFAM" id="SSF49899">
    <property type="entry name" value="Concanavalin A-like lectins/glucanases"/>
    <property type="match status" value="1"/>
</dbReference>
<dbReference type="Proteomes" id="UP000432350">
    <property type="component" value="Unassembled WGS sequence"/>
</dbReference>
<gene>
    <name evidence="3" type="ORF">SPHINGO8BC_10129</name>
</gene>
<organism evidence="3 4">
    <name type="scientific">Sphingobacterium multivorum</name>
    <dbReference type="NCBI Taxonomy" id="28454"/>
    <lineage>
        <taxon>Bacteria</taxon>
        <taxon>Pseudomonadati</taxon>
        <taxon>Bacteroidota</taxon>
        <taxon>Sphingobacteriia</taxon>
        <taxon>Sphingobacteriales</taxon>
        <taxon>Sphingobacteriaceae</taxon>
        <taxon>Sphingobacterium</taxon>
    </lineage>
</organism>
<dbReference type="RefSeq" id="WP_159332646.1">
    <property type="nucleotide sequence ID" value="NZ_DAMBAN010000005.1"/>
</dbReference>
<dbReference type="AlphaFoldDB" id="A0A653XTA6"/>
<evidence type="ECO:0000256" key="1">
    <source>
        <dbReference type="ARBA" id="ARBA00006865"/>
    </source>
</evidence>
<dbReference type="PANTHER" id="PTHR10963">
    <property type="entry name" value="GLYCOSYL HYDROLASE-RELATED"/>
    <property type="match status" value="1"/>
</dbReference>
<proteinExistence type="inferred from homology"/>
<evidence type="ECO:0000313" key="4">
    <source>
        <dbReference type="Proteomes" id="UP000432350"/>
    </source>
</evidence>
<comment type="similarity">
    <text evidence="1">Belongs to the glycosyl hydrolase 16 family.</text>
</comment>
<sequence length="290" mass="34432">MLLQNKLKAIFTFSIFIQLVVSFGQSNQTKYLKEGYQLVWFDEFSGDKFNFDDWWAENDWDHQAESFKQKENLIVKNGFLHLIANKENKRRRNPKFNIKEDNHNFKKEYVDFTSASIMTSGRHQWQYGRFEMRAKIPIDNGLWPAFWTLGANLKQVGWPRCGEIDIMEYYKNQVNSNIGYSLENSPSQVIWSAKFFDLKKVKNKQQWADKFHVWRMDWDENEIVIYLDGNVINRTDIRKLTDKNGYNPFRQPHFIILGMPVGGHNAGNVSPKTVFPKSFIVDYVRVYQKK</sequence>
<name>A0A653XTA6_SPHMU</name>
<dbReference type="Gene3D" id="2.60.120.200">
    <property type="match status" value="1"/>
</dbReference>
<dbReference type="InterPro" id="IPR000757">
    <property type="entry name" value="Beta-glucanase-like"/>
</dbReference>
<dbReference type="EMBL" id="CABWMV010000001">
    <property type="protein sequence ID" value="VXC33353.1"/>
    <property type="molecule type" value="Genomic_DNA"/>
</dbReference>
<dbReference type="GO" id="GO:0005975">
    <property type="term" value="P:carbohydrate metabolic process"/>
    <property type="evidence" value="ECO:0007669"/>
    <property type="project" value="InterPro"/>
</dbReference>
<accession>A0A653XTA6</accession>
<keyword evidence="3" id="KW-0378">Hydrolase</keyword>
<dbReference type="InterPro" id="IPR013320">
    <property type="entry name" value="ConA-like_dom_sf"/>
</dbReference>
<dbReference type="Pfam" id="PF00722">
    <property type="entry name" value="Glyco_hydro_16"/>
    <property type="match status" value="1"/>
</dbReference>
<dbReference type="PROSITE" id="PS51762">
    <property type="entry name" value="GH16_2"/>
    <property type="match status" value="1"/>
</dbReference>
<reference evidence="3 4" key="1">
    <citation type="submission" date="2019-10" db="EMBL/GenBank/DDBJ databases">
        <authorList>
            <person name="Karimi E."/>
        </authorList>
    </citation>
    <scope>NUCLEOTIDE SEQUENCE [LARGE SCALE GENOMIC DNA]</scope>
    <source>
        <strain evidence="3">Sphingobacterium sp. 8BC</strain>
    </source>
</reference>
<protein>
    <submittedName>
        <fullName evidence="3">Glycosyl hydrolases family 16</fullName>
    </submittedName>
</protein>
<evidence type="ECO:0000259" key="2">
    <source>
        <dbReference type="PROSITE" id="PS51762"/>
    </source>
</evidence>
<dbReference type="GO" id="GO:0004553">
    <property type="term" value="F:hydrolase activity, hydrolyzing O-glycosyl compounds"/>
    <property type="evidence" value="ECO:0007669"/>
    <property type="project" value="InterPro"/>
</dbReference>
<evidence type="ECO:0000313" key="3">
    <source>
        <dbReference type="EMBL" id="VXC33353.1"/>
    </source>
</evidence>